<evidence type="ECO:0000313" key="4">
    <source>
        <dbReference type="Proteomes" id="UP000179179"/>
    </source>
</evidence>
<dbReference type="Pfam" id="PF06985">
    <property type="entry name" value="HET"/>
    <property type="match status" value="1"/>
</dbReference>
<dbReference type="RefSeq" id="XP_022391863.1">
    <property type="nucleotide sequence ID" value="XM_022530058.1"/>
</dbReference>
<comment type="caution">
    <text evidence="3">The sequence shown here is derived from an EMBL/GenBank/DDBJ whole genome shotgun (WGS) entry which is preliminary data.</text>
</comment>
<sequence>MRLLNTHTIQLVEFPPDRILRYAILSHTWGDDEVLFTDMQHHTEQTKSSWPKIQGACAQARSDGLNYIWIDTCCIDKSSSAELTEAINSMFRWYEEAVVCYAYLADVTARQRYWSAEVNEGEFEQSRWFTRGWTLQELLAPSEVVFFSQDWVHFGVRSDLAHRLVDITRIDEAVLSRELPLFERSIAQRMSWAARRQTTRPEDMAYCLMGIFSVNMPMLYGEGGERAFLRLQEEIMKQSDDQTIFAWTDESAPDDLLHGLLASSPAHFADSQNIIAYQQWKPTPPYAMTNRGLRINLSLDFDTMNSELGCLAILHCGFSEHTNDDDEYRFLAICLERLSRFDNRYARREIAALGTLSDVSPAETIYVPQTNIKADIRRPLPHVIFNLRQFWSPPTFNLRRILTPTLDRDVKQFRPSPQDWESQENWRVFSSLKPIRGCRQVLAFLIFQEPKRPVVVITLGSLPELGLSFNVVRLSHNVLDMDFDLVRCEVDSHSGLLSDIVPMGQAVQLDDLTVSVAAIDCTGSVPSHYSLSVYIDEQKR</sequence>
<gene>
    <name evidence="3" type="ORF">ABOM_002928</name>
</gene>
<dbReference type="OrthoDB" id="674604at2759"/>
<name>A0A1F8A8V1_9EURO</name>
<keyword evidence="4" id="KW-1185">Reference proteome</keyword>
<dbReference type="PANTHER" id="PTHR10622">
    <property type="entry name" value="HET DOMAIN-CONTAINING PROTEIN"/>
    <property type="match status" value="1"/>
</dbReference>
<dbReference type="Proteomes" id="UP000179179">
    <property type="component" value="Unassembled WGS sequence"/>
</dbReference>
<dbReference type="PANTHER" id="PTHR10622:SF10">
    <property type="entry name" value="HET DOMAIN-CONTAINING PROTEIN"/>
    <property type="match status" value="1"/>
</dbReference>
<evidence type="ECO:0000259" key="1">
    <source>
        <dbReference type="Pfam" id="PF06985"/>
    </source>
</evidence>
<dbReference type="GeneID" id="34446318"/>
<evidence type="ECO:0000313" key="3">
    <source>
        <dbReference type="EMBL" id="OGM48146.1"/>
    </source>
</evidence>
<dbReference type="AlphaFoldDB" id="A0A1F8A8V1"/>
<dbReference type="InterPro" id="IPR058525">
    <property type="entry name" value="DUF8212"/>
</dbReference>
<dbReference type="InterPro" id="IPR010730">
    <property type="entry name" value="HET"/>
</dbReference>
<dbReference type="STRING" id="109264.A0A1F8A8V1"/>
<evidence type="ECO:0000259" key="2">
    <source>
        <dbReference type="Pfam" id="PF26640"/>
    </source>
</evidence>
<accession>A0A1F8A8V1</accession>
<feature type="domain" description="DUF8212" evidence="2">
    <location>
        <begin position="226"/>
        <end position="252"/>
    </location>
</feature>
<organism evidence="3 4">
    <name type="scientific">Aspergillus bombycis</name>
    <dbReference type="NCBI Taxonomy" id="109264"/>
    <lineage>
        <taxon>Eukaryota</taxon>
        <taxon>Fungi</taxon>
        <taxon>Dikarya</taxon>
        <taxon>Ascomycota</taxon>
        <taxon>Pezizomycotina</taxon>
        <taxon>Eurotiomycetes</taxon>
        <taxon>Eurotiomycetidae</taxon>
        <taxon>Eurotiales</taxon>
        <taxon>Aspergillaceae</taxon>
        <taxon>Aspergillus</taxon>
    </lineage>
</organism>
<feature type="domain" description="Heterokaryon incompatibility" evidence="1">
    <location>
        <begin position="22"/>
        <end position="111"/>
    </location>
</feature>
<proteinExistence type="predicted"/>
<dbReference type="Pfam" id="PF26640">
    <property type="entry name" value="DUF8212"/>
    <property type="match status" value="1"/>
</dbReference>
<protein>
    <submittedName>
        <fullName evidence="3">Uncharacterized protein</fullName>
    </submittedName>
</protein>
<reference evidence="3 4" key="1">
    <citation type="journal article" date="2016" name="Genome Biol. Evol.">
        <title>Draft genome sequence of an aflatoxigenic Aspergillus species, A. bombycis.</title>
        <authorList>
            <person name="Moore G.G."/>
            <person name="Mack B.M."/>
            <person name="Beltz S.B."/>
            <person name="Gilbert M.K."/>
        </authorList>
    </citation>
    <scope>NUCLEOTIDE SEQUENCE [LARGE SCALE GENOMIC DNA]</scope>
    <source>
        <strain evidence="4">NRRL 26010</strain>
    </source>
</reference>
<dbReference type="EMBL" id="LYCR01000018">
    <property type="protein sequence ID" value="OGM48146.1"/>
    <property type="molecule type" value="Genomic_DNA"/>
</dbReference>